<dbReference type="Pfam" id="PF01433">
    <property type="entry name" value="Peptidase_M1"/>
    <property type="match status" value="1"/>
</dbReference>
<keyword evidence="6 12" id="KW-0378">Hydrolase</keyword>
<feature type="binding site" evidence="10">
    <location>
        <position position="317"/>
    </location>
    <ligand>
        <name>Zn(2+)</name>
        <dbReference type="ChEBI" id="CHEBI:29105"/>
        <note>catalytic</note>
    </ligand>
</feature>
<dbReference type="GO" id="GO:0005615">
    <property type="term" value="C:extracellular space"/>
    <property type="evidence" value="ECO:0007669"/>
    <property type="project" value="TreeGrafter"/>
</dbReference>
<feature type="domain" description="Peptidase M1 membrane alanine aminopeptidase" evidence="14">
    <location>
        <begin position="244"/>
        <end position="459"/>
    </location>
</feature>
<evidence type="ECO:0000256" key="13">
    <source>
        <dbReference type="SAM" id="SignalP"/>
    </source>
</evidence>
<evidence type="ECO:0000256" key="2">
    <source>
        <dbReference type="ARBA" id="ARBA00010136"/>
    </source>
</evidence>
<feature type="active site" description="Proton acceptor" evidence="9">
    <location>
        <position position="318"/>
    </location>
</feature>
<comment type="similarity">
    <text evidence="2 12">Belongs to the peptidase M1 family.</text>
</comment>
<dbReference type="SUPFAM" id="SSF63737">
    <property type="entry name" value="Leukotriene A4 hydrolase N-terminal domain"/>
    <property type="match status" value="1"/>
</dbReference>
<protein>
    <recommendedName>
        <fullName evidence="12">Aminopeptidase</fullName>
        <ecNumber evidence="12">3.4.11.-</ecNumber>
    </recommendedName>
</protein>
<accession>A0A1H9EPX2</accession>
<feature type="domain" description="Aminopeptidase N-like N-terminal" evidence="16">
    <location>
        <begin position="31"/>
        <end position="209"/>
    </location>
</feature>
<feature type="chain" id="PRO_5011457725" description="Aminopeptidase" evidence="13">
    <location>
        <begin position="20"/>
        <end position="860"/>
    </location>
</feature>
<keyword evidence="4 12" id="KW-0645">Protease</keyword>
<dbReference type="FunFam" id="1.10.390.10:FF:000006">
    <property type="entry name" value="Puromycin-sensitive aminopeptidase"/>
    <property type="match status" value="1"/>
</dbReference>
<dbReference type="EMBL" id="FOFS01000005">
    <property type="protein sequence ID" value="SEQ27662.1"/>
    <property type="molecule type" value="Genomic_DNA"/>
</dbReference>
<dbReference type="PRINTS" id="PR00756">
    <property type="entry name" value="ALADIPTASE"/>
</dbReference>
<evidence type="ECO:0000256" key="5">
    <source>
        <dbReference type="ARBA" id="ARBA00022723"/>
    </source>
</evidence>
<evidence type="ECO:0000256" key="8">
    <source>
        <dbReference type="ARBA" id="ARBA00023049"/>
    </source>
</evidence>
<dbReference type="Proteomes" id="UP000199233">
    <property type="component" value="Unassembled WGS sequence"/>
</dbReference>
<dbReference type="RefSeq" id="WP_093284119.1">
    <property type="nucleotide sequence ID" value="NZ_FOFS01000005.1"/>
</dbReference>
<name>A0A1H9EPX2_9GAMM</name>
<dbReference type="Gene3D" id="2.60.40.1730">
    <property type="entry name" value="tricorn interacting facor f3 domain"/>
    <property type="match status" value="1"/>
</dbReference>
<dbReference type="PANTHER" id="PTHR11533">
    <property type="entry name" value="PROTEASE M1 ZINC METALLOPROTEASE"/>
    <property type="match status" value="1"/>
</dbReference>
<dbReference type="OrthoDB" id="100605at2"/>
<dbReference type="InterPro" id="IPR042097">
    <property type="entry name" value="Aminopeptidase_N-like_N_sf"/>
</dbReference>
<sequence length="860" mass="95200">MKQWLAGLAVLLWAQAGIAAPSREQLPTTAQPLLYELELRPDAQALRFTAQLGVTLEIRQATSRLELNAAELQIAQASLDGQPARHIRLDAERQRLILDFARPLTPGRHRLQIAYAGRINTQPAGLFALDYATAQGQQRALYTQFEPADARRLLPCWDEPGIKARYTLSAVLPQAQMAVSNMPVAEQTPAGDGLKRVRFETSPLMSSYLLFFAAGDFERQSRMVEGVDLGVVVRRGELGRAQEALETAAQVLPYYNDYFGVKFPLPKLDMIAAAGSSVSFSAMENWGAILYFESAMLLDAQTSTTADRREVFAVIAHEMAHQWFGNLVTMQWWDDLWLNEGFAEWMQSKAAERLHPDWHVWLDAQGERSGAMDLDARSSAHAVVQAVADSRQADQAFDDITYRKGQAVIRMLEQWLGADVFRDGVRRYFAAHAYGNATTDALWSALAQAAGQPVVHVAHGFTLQPGVPMIEASRSGEALRLQLSRYGVDDSRKRPPPWQVPVKVASLSAGGEDWQGLVARQPQMLPHIELPLVNAGQSGYFRTRYQSQLLDALLPQFAQLSLADQYGLLDDSLALGYSGDQPLSDFLRIAAQCPPGSHPLIVSALTRRLMRLDDAYRGLPAQAAYRRRAIALLQPLLAAVGWDARAGEDGNTPLARSSLISALGQFGDAAVIATANARYRHWLEQPQTLSGEARDDVLNVVVRNAGAGDWALLQAARQQAGSELDAQHLRFALTGVRDPALVRRMLEEVLHGQLPTTERSAMMQALAYQQPELVFDFVLRNIEAVHDLLEPSARDRFVPDLAAHSADPALIARLRQYAARYIPASAQQSVREAEAAIRFHARLRRERLPALTRYLAQQDS</sequence>
<comment type="cofactor">
    <cofactor evidence="10 12">
        <name>Zn(2+)</name>
        <dbReference type="ChEBI" id="CHEBI:29105"/>
    </cofactor>
    <text evidence="10 12">Binds 1 zinc ion per subunit.</text>
</comment>
<gene>
    <name evidence="17" type="ORF">SAMN04488038_105112</name>
</gene>
<dbReference type="Gene3D" id="1.10.390.10">
    <property type="entry name" value="Neutral Protease Domain 2"/>
    <property type="match status" value="1"/>
</dbReference>
<dbReference type="GO" id="GO:0043171">
    <property type="term" value="P:peptide catabolic process"/>
    <property type="evidence" value="ECO:0007669"/>
    <property type="project" value="TreeGrafter"/>
</dbReference>
<dbReference type="SUPFAM" id="SSF55486">
    <property type="entry name" value="Metalloproteases ('zincins'), catalytic domain"/>
    <property type="match status" value="1"/>
</dbReference>
<feature type="site" description="Transition state stabilizer" evidence="11">
    <location>
        <position position="402"/>
    </location>
</feature>
<dbReference type="GO" id="GO:0008270">
    <property type="term" value="F:zinc ion binding"/>
    <property type="evidence" value="ECO:0007669"/>
    <property type="project" value="UniProtKB-UniRule"/>
</dbReference>
<evidence type="ECO:0000256" key="3">
    <source>
        <dbReference type="ARBA" id="ARBA00022438"/>
    </source>
</evidence>
<feature type="binding site" evidence="10">
    <location>
        <position position="321"/>
    </location>
    <ligand>
        <name>Zn(2+)</name>
        <dbReference type="ChEBI" id="CHEBI:29105"/>
        <note>catalytic</note>
    </ligand>
</feature>
<evidence type="ECO:0000256" key="4">
    <source>
        <dbReference type="ARBA" id="ARBA00022670"/>
    </source>
</evidence>
<dbReference type="GO" id="GO:0070006">
    <property type="term" value="F:metalloaminopeptidase activity"/>
    <property type="evidence" value="ECO:0007669"/>
    <property type="project" value="TreeGrafter"/>
</dbReference>
<dbReference type="InterPro" id="IPR050344">
    <property type="entry name" value="Peptidase_M1_aminopeptidases"/>
</dbReference>
<evidence type="ECO:0000256" key="10">
    <source>
        <dbReference type="PIRSR" id="PIRSR634016-3"/>
    </source>
</evidence>
<keyword evidence="7 10" id="KW-0862">Zinc</keyword>
<evidence type="ECO:0000256" key="12">
    <source>
        <dbReference type="RuleBase" id="RU364040"/>
    </source>
</evidence>
<dbReference type="Pfam" id="PF11838">
    <property type="entry name" value="ERAP1_C"/>
    <property type="match status" value="1"/>
</dbReference>
<evidence type="ECO:0000256" key="7">
    <source>
        <dbReference type="ARBA" id="ARBA00022833"/>
    </source>
</evidence>
<organism evidence="17 18">
    <name type="scientific">Solimonas aquatica</name>
    <dbReference type="NCBI Taxonomy" id="489703"/>
    <lineage>
        <taxon>Bacteria</taxon>
        <taxon>Pseudomonadati</taxon>
        <taxon>Pseudomonadota</taxon>
        <taxon>Gammaproteobacteria</taxon>
        <taxon>Nevskiales</taxon>
        <taxon>Nevskiaceae</taxon>
        <taxon>Solimonas</taxon>
    </lineage>
</organism>
<dbReference type="GO" id="GO:0006508">
    <property type="term" value="P:proteolysis"/>
    <property type="evidence" value="ECO:0007669"/>
    <property type="project" value="UniProtKB-KW"/>
</dbReference>
<dbReference type="GO" id="GO:0016285">
    <property type="term" value="F:alanyl aminopeptidase activity"/>
    <property type="evidence" value="ECO:0007669"/>
    <property type="project" value="UniProtKB-EC"/>
</dbReference>
<evidence type="ECO:0000259" key="14">
    <source>
        <dbReference type="Pfam" id="PF01433"/>
    </source>
</evidence>
<reference evidence="17 18" key="1">
    <citation type="submission" date="2016-10" db="EMBL/GenBank/DDBJ databases">
        <authorList>
            <person name="de Groot N.N."/>
        </authorList>
    </citation>
    <scope>NUCLEOTIDE SEQUENCE [LARGE SCALE GENOMIC DNA]</scope>
    <source>
        <strain evidence="17 18">DSM 25927</strain>
    </source>
</reference>
<dbReference type="InterPro" id="IPR034016">
    <property type="entry name" value="M1_APN-typ"/>
</dbReference>
<evidence type="ECO:0000256" key="11">
    <source>
        <dbReference type="PIRSR" id="PIRSR634016-4"/>
    </source>
</evidence>
<dbReference type="InterPro" id="IPR045357">
    <property type="entry name" value="Aminopeptidase_N-like_N"/>
</dbReference>
<evidence type="ECO:0000256" key="9">
    <source>
        <dbReference type="PIRSR" id="PIRSR634016-1"/>
    </source>
</evidence>
<dbReference type="InterPro" id="IPR027268">
    <property type="entry name" value="Peptidase_M4/M1_CTD_sf"/>
</dbReference>
<comment type="catalytic activity">
    <reaction evidence="1">
        <text>Release of an N-terminal amino acid, Xaa-|-Yaa- from a peptide, amide or arylamide. Xaa is preferably Ala, but may be most amino acids including Pro (slow action). When a terminal hydrophobic residue is followed by a prolyl residue, the two may be released as an intact Xaa-Pro dipeptide.</text>
        <dbReference type="EC" id="3.4.11.2"/>
    </reaction>
</comment>
<feature type="domain" description="ERAP1-like C-terminal" evidence="15">
    <location>
        <begin position="532"/>
        <end position="838"/>
    </location>
</feature>
<evidence type="ECO:0000259" key="15">
    <source>
        <dbReference type="Pfam" id="PF11838"/>
    </source>
</evidence>
<dbReference type="GO" id="GO:0016020">
    <property type="term" value="C:membrane"/>
    <property type="evidence" value="ECO:0007669"/>
    <property type="project" value="TreeGrafter"/>
</dbReference>
<evidence type="ECO:0000256" key="6">
    <source>
        <dbReference type="ARBA" id="ARBA00022801"/>
    </source>
</evidence>
<dbReference type="AlphaFoldDB" id="A0A1H9EPX2"/>
<dbReference type="InterPro" id="IPR014782">
    <property type="entry name" value="Peptidase_M1_dom"/>
</dbReference>
<keyword evidence="8 12" id="KW-0482">Metalloprotease</keyword>
<dbReference type="InterPro" id="IPR024571">
    <property type="entry name" value="ERAP1-like_C_dom"/>
</dbReference>
<proteinExistence type="inferred from homology"/>
<keyword evidence="3 12" id="KW-0031">Aminopeptidase</keyword>
<evidence type="ECO:0000313" key="17">
    <source>
        <dbReference type="EMBL" id="SEQ27662.1"/>
    </source>
</evidence>
<feature type="signal peptide" evidence="13">
    <location>
        <begin position="1"/>
        <end position="19"/>
    </location>
</feature>
<dbReference type="Pfam" id="PF17900">
    <property type="entry name" value="Peptidase_M1_N"/>
    <property type="match status" value="1"/>
</dbReference>
<evidence type="ECO:0000256" key="1">
    <source>
        <dbReference type="ARBA" id="ARBA00000098"/>
    </source>
</evidence>
<dbReference type="GO" id="GO:0005737">
    <property type="term" value="C:cytoplasm"/>
    <property type="evidence" value="ECO:0007669"/>
    <property type="project" value="TreeGrafter"/>
</dbReference>
<feature type="binding site" evidence="10">
    <location>
        <position position="340"/>
    </location>
    <ligand>
        <name>Zn(2+)</name>
        <dbReference type="ChEBI" id="CHEBI:29105"/>
        <note>catalytic</note>
    </ligand>
</feature>
<dbReference type="PANTHER" id="PTHR11533:SF174">
    <property type="entry name" value="PUROMYCIN-SENSITIVE AMINOPEPTIDASE-RELATED"/>
    <property type="match status" value="1"/>
</dbReference>
<dbReference type="Gene3D" id="1.25.50.20">
    <property type="match status" value="1"/>
</dbReference>
<dbReference type="STRING" id="489703.SAMN04488038_105112"/>
<dbReference type="CDD" id="cd09601">
    <property type="entry name" value="M1_APN-Q_like"/>
    <property type="match status" value="1"/>
</dbReference>
<keyword evidence="13" id="KW-0732">Signal</keyword>
<dbReference type="GO" id="GO:0042277">
    <property type="term" value="F:peptide binding"/>
    <property type="evidence" value="ECO:0007669"/>
    <property type="project" value="TreeGrafter"/>
</dbReference>
<evidence type="ECO:0000259" key="16">
    <source>
        <dbReference type="Pfam" id="PF17900"/>
    </source>
</evidence>
<keyword evidence="18" id="KW-1185">Reference proteome</keyword>
<evidence type="ECO:0000313" key="18">
    <source>
        <dbReference type="Proteomes" id="UP000199233"/>
    </source>
</evidence>
<dbReference type="InterPro" id="IPR001930">
    <property type="entry name" value="Peptidase_M1"/>
</dbReference>
<dbReference type="EC" id="3.4.11.-" evidence="12"/>
<keyword evidence="5 10" id="KW-0479">Metal-binding</keyword>